<sequence length="190" mass="22001">MAKINLLPWRENLRAQKQKQFLIALGATVALAALIVFAANFYMNQQISGQENRNNFLRSEIRKLERDIERIEQLEEVRDNLIARKNVIEQLQSNRNVMVHLFNSMAQTVPEGVTLTSVRQNNELLTIQGVSESETRVSDYMRNIEDAEWMSETRLNIVERENNENTPGQPYRFELQARVGPPKTDEVEEG</sequence>
<dbReference type="Pfam" id="PF05137">
    <property type="entry name" value="PilN"/>
    <property type="match status" value="1"/>
</dbReference>
<dbReference type="RefSeq" id="WP_049726375.1">
    <property type="nucleotide sequence ID" value="NZ_CP012154.1"/>
</dbReference>
<dbReference type="AlphaFoldDB" id="A0A0K0XYU7"/>
<evidence type="ECO:0000313" key="1">
    <source>
        <dbReference type="EMBL" id="AKS42845.1"/>
    </source>
</evidence>
<name>A0A0K0XYU7_9GAMM</name>
<keyword evidence="2" id="KW-1185">Reference proteome</keyword>
<dbReference type="Proteomes" id="UP000066624">
    <property type="component" value="Chromosome"/>
</dbReference>
<dbReference type="PATRIC" id="fig|1579979.3.peg.2542"/>
<dbReference type="KEGG" id="wma:WM2015_2486"/>
<dbReference type="InterPro" id="IPR007813">
    <property type="entry name" value="PilN"/>
</dbReference>
<proteinExistence type="predicted"/>
<protein>
    <submittedName>
        <fullName evidence="1">Fimbrial protein</fullName>
    </submittedName>
</protein>
<dbReference type="PANTHER" id="PTHR40278">
    <property type="entry name" value="DNA UTILIZATION PROTEIN HOFN"/>
    <property type="match status" value="1"/>
</dbReference>
<dbReference type="EMBL" id="CP012154">
    <property type="protein sequence ID" value="AKS42845.1"/>
    <property type="molecule type" value="Genomic_DNA"/>
</dbReference>
<dbReference type="PANTHER" id="PTHR40278:SF2">
    <property type="entry name" value="TYPE IV PILUS INNER MEMBRANE COMPONENT PILN"/>
    <property type="match status" value="1"/>
</dbReference>
<organism evidence="1 2">
    <name type="scientific">Wenzhouxiangella marina</name>
    <dbReference type="NCBI Taxonomy" id="1579979"/>
    <lineage>
        <taxon>Bacteria</taxon>
        <taxon>Pseudomonadati</taxon>
        <taxon>Pseudomonadota</taxon>
        <taxon>Gammaproteobacteria</taxon>
        <taxon>Chromatiales</taxon>
        <taxon>Wenzhouxiangellaceae</taxon>
        <taxon>Wenzhouxiangella</taxon>
    </lineage>
</organism>
<reference evidence="1 2" key="1">
    <citation type="submission" date="2015-07" db="EMBL/GenBank/DDBJ databases">
        <authorList>
            <person name="Noorani M."/>
        </authorList>
    </citation>
    <scope>NUCLEOTIDE SEQUENCE [LARGE SCALE GENOMIC DNA]</scope>
    <source>
        <strain evidence="1 2">KCTC 42284</strain>
    </source>
</reference>
<gene>
    <name evidence="1" type="ORF">WM2015_2486</name>
</gene>
<dbReference type="STRING" id="1579979.WM2015_2486"/>
<accession>A0A0K0XYU7</accession>
<evidence type="ECO:0000313" key="2">
    <source>
        <dbReference type="Proteomes" id="UP000066624"/>
    </source>
</evidence>
<dbReference type="GO" id="GO:0043683">
    <property type="term" value="P:type IV pilus assembly"/>
    <property type="evidence" value="ECO:0007669"/>
    <property type="project" value="TreeGrafter"/>
</dbReference>
<dbReference type="InterPro" id="IPR052534">
    <property type="entry name" value="Extracell_DNA_Util/SecSys_Comp"/>
</dbReference>
<dbReference type="GO" id="GO:0043107">
    <property type="term" value="P:type IV pilus-dependent motility"/>
    <property type="evidence" value="ECO:0007669"/>
    <property type="project" value="TreeGrafter"/>
</dbReference>
<dbReference type="OrthoDB" id="5296173at2"/>